<protein>
    <submittedName>
        <fullName evidence="5">UDP-gal:alpha-D-glcNac-diphosphoundecaprenol beta-1,3-galactosyltransferase</fullName>
        <ecNumber evidence="5">2.4.1.303</ecNumber>
    </submittedName>
</protein>
<evidence type="ECO:0000256" key="2">
    <source>
        <dbReference type="ARBA" id="ARBA00022676"/>
    </source>
</evidence>
<evidence type="ECO:0000259" key="4">
    <source>
        <dbReference type="Pfam" id="PF00535"/>
    </source>
</evidence>
<dbReference type="AlphaFoldDB" id="A0A172X0T1"/>
<keyword evidence="2 5" id="KW-0328">Glycosyltransferase</keyword>
<comment type="similarity">
    <text evidence="1">Belongs to the glycosyltransferase 2 family.</text>
</comment>
<dbReference type="EC" id="2.4.1.303" evidence="5"/>
<dbReference type="RefSeq" id="WP_130933748.1">
    <property type="nucleotide sequence ID" value="NZ_SDAR01000010.1"/>
</dbReference>
<evidence type="ECO:0000256" key="3">
    <source>
        <dbReference type="ARBA" id="ARBA00022679"/>
    </source>
</evidence>
<evidence type="ECO:0000313" key="5">
    <source>
        <dbReference type="EMBL" id="ANF30209.1"/>
    </source>
</evidence>
<gene>
    <name evidence="5" type="primary">wbbD</name>
</gene>
<dbReference type="InterPro" id="IPR050834">
    <property type="entry name" value="Glycosyltransf_2"/>
</dbReference>
<organism evidence="5">
    <name type="scientific">Hafnia alvei</name>
    <dbReference type="NCBI Taxonomy" id="569"/>
    <lineage>
        <taxon>Bacteria</taxon>
        <taxon>Pseudomonadati</taxon>
        <taxon>Pseudomonadota</taxon>
        <taxon>Gammaproteobacteria</taxon>
        <taxon>Enterobacterales</taxon>
        <taxon>Hafniaceae</taxon>
        <taxon>Hafnia</taxon>
    </lineage>
</organism>
<proteinExistence type="inferred from homology"/>
<dbReference type="Gene3D" id="3.90.550.10">
    <property type="entry name" value="Spore Coat Polysaccharide Biosynthesis Protein SpsA, Chain A"/>
    <property type="match status" value="1"/>
</dbReference>
<name>A0A172X0T1_HAFAL</name>
<dbReference type="SUPFAM" id="SSF53448">
    <property type="entry name" value="Nucleotide-diphospho-sugar transferases"/>
    <property type="match status" value="1"/>
</dbReference>
<keyword evidence="3 5" id="KW-0808">Transferase</keyword>
<feature type="domain" description="Glycosyltransferase 2-like" evidence="4">
    <location>
        <begin position="6"/>
        <end position="162"/>
    </location>
</feature>
<reference evidence="5" key="1">
    <citation type="journal article" date="2016" name="PLoS ONE">
        <title>Genetic Diversity of O-Antigens in Hafnia alvei and the Development of a Suspension Array for Serotype Detection.</title>
        <authorList>
            <person name="Duan Z."/>
            <person name="Niedziela T."/>
            <person name="Lugowski C."/>
            <person name="Cao B."/>
            <person name="Wang T."/>
            <person name="Xu L."/>
            <person name="Yang B."/>
            <person name="Liu B."/>
            <person name="Wang L."/>
        </authorList>
    </citation>
    <scope>NUCLEOTIDE SEQUENCE</scope>
    <source>
        <strain evidence="5">PCM1224</strain>
    </source>
</reference>
<dbReference type="PANTHER" id="PTHR43685">
    <property type="entry name" value="GLYCOSYLTRANSFERASE"/>
    <property type="match status" value="1"/>
</dbReference>
<dbReference type="EMBL" id="KX117097">
    <property type="protein sequence ID" value="ANF30209.1"/>
    <property type="molecule type" value="Genomic_DNA"/>
</dbReference>
<dbReference type="InterPro" id="IPR001173">
    <property type="entry name" value="Glyco_trans_2-like"/>
</dbReference>
<dbReference type="InterPro" id="IPR029044">
    <property type="entry name" value="Nucleotide-diphossugar_trans"/>
</dbReference>
<dbReference type="PANTHER" id="PTHR43685:SF5">
    <property type="entry name" value="GLYCOSYLTRANSFERASE EPSE-RELATED"/>
    <property type="match status" value="1"/>
</dbReference>
<accession>A0A172X0T1</accession>
<sequence>MSSSFSVLLSVYFKETPENLTECLNSIFSQTLKADEVIIVLDGEVGTDLAEVINDWKKLLPIVLCRIATNVGLGNALNVGLGKCSNEIVFRMDTDDICTTKRFELQMDKFISNPNLSIIGGYVDEYEENLLRKTGCKTVPLDNSDIIKYMRYRNPFNHMTVAFKKSAIIAVGGYQHHKYMEDYNLWLRLLSQGYFGENLPDVLVHARAGNAMILRRRGISYIKSEWLLAKLKRKLLLQTAVESIYVFLIRVVPRILPTSMTKIIYSLIRKK</sequence>
<dbReference type="Pfam" id="PF00535">
    <property type="entry name" value="Glycos_transf_2"/>
    <property type="match status" value="1"/>
</dbReference>
<evidence type="ECO:0000256" key="1">
    <source>
        <dbReference type="ARBA" id="ARBA00006739"/>
    </source>
</evidence>
<dbReference type="GO" id="GO:0016757">
    <property type="term" value="F:glycosyltransferase activity"/>
    <property type="evidence" value="ECO:0007669"/>
    <property type="project" value="UniProtKB-KW"/>
</dbReference>